<reference evidence="2" key="3">
    <citation type="submission" date="2024-09" db="EMBL/GenBank/DDBJ databases">
        <authorList>
            <person name="Sun Q."/>
            <person name="Mori K."/>
        </authorList>
    </citation>
    <scope>NUCLEOTIDE SEQUENCE</scope>
    <source>
        <strain evidence="2">NBRC 111756</strain>
    </source>
</reference>
<sequence>MTAMTVSSNAAMAFQNKGRMAMNHLSDQAGFLFKVTVTPRLIDRVFLADGKHSVDGCLSLFLRTCAQQVKIAITDNKCWKRTRFYYPMPNLDDSFTPEEVVIKTYNADVVIMLASEEALIAQ</sequence>
<organism evidence="2 3">
    <name type="scientific">Marinobacterium aestuariivivens</name>
    <dbReference type="NCBI Taxonomy" id="1698799"/>
    <lineage>
        <taxon>Bacteria</taxon>
        <taxon>Pseudomonadati</taxon>
        <taxon>Pseudomonadota</taxon>
        <taxon>Gammaproteobacteria</taxon>
        <taxon>Oceanospirillales</taxon>
        <taxon>Oceanospirillaceae</taxon>
        <taxon>Marinobacterium</taxon>
    </lineage>
</organism>
<evidence type="ECO:0000313" key="2">
    <source>
        <dbReference type="EMBL" id="MFC6674335.1"/>
    </source>
</evidence>
<dbReference type="Proteomes" id="UP001596422">
    <property type="component" value="Unassembled WGS sequence"/>
</dbReference>
<dbReference type="EMBL" id="JBHSWE010000002">
    <property type="protein sequence ID" value="MFC6674335.1"/>
    <property type="molecule type" value="Genomic_DNA"/>
</dbReference>
<keyword evidence="3" id="KW-1185">Reference proteome</keyword>
<dbReference type="RefSeq" id="WP_379913570.1">
    <property type="nucleotide sequence ID" value="NZ_JBHSWE010000002.1"/>
</dbReference>
<evidence type="ECO:0000313" key="3">
    <source>
        <dbReference type="Proteomes" id="UP001596422"/>
    </source>
</evidence>
<protein>
    <submittedName>
        <fullName evidence="2">Uncharacterized protein</fullName>
    </submittedName>
</protein>
<reference evidence="3" key="2">
    <citation type="journal article" date="2019" name="Int. J. Syst. Evol. Microbiol.">
        <title>The Global Catalogue of Microorganisms (GCM) 10K type strain sequencing project: providing services to taxonomists for standard genome sequencing and annotation.</title>
        <authorList>
            <consortium name="The Broad Institute Genomics Platform"/>
            <consortium name="The Broad Institute Genome Sequencing Center for Infectious Disease"/>
            <person name="Wu L."/>
            <person name="Ma J."/>
        </authorList>
    </citation>
    <scope>NUCLEOTIDE SEQUENCE [LARGE SCALE GENOMIC DNA]</scope>
    <source>
        <strain evidence="3">NBRC 111756</strain>
    </source>
</reference>
<comment type="caution">
    <text evidence="2">The sequence shown here is derived from an EMBL/GenBank/DDBJ whole genome shotgun (WGS) entry which is preliminary data.</text>
</comment>
<accession>A0ABW2AA95</accession>
<gene>
    <name evidence="1" type="ORF">ACFQDL_30865</name>
    <name evidence="2" type="ORF">ACFQDL_32610</name>
</gene>
<name>A0ABW2AA95_9GAMM</name>
<dbReference type="EMBL" id="JBHSWE010000002">
    <property type="protein sequence ID" value="MFC6674002.1"/>
    <property type="molecule type" value="Genomic_DNA"/>
</dbReference>
<reference evidence="2" key="1">
    <citation type="journal article" date="2014" name="Int. J. Syst. Evol. Microbiol.">
        <title>Complete genome of a new Firmicutes species belonging to the dominant human colonic microbiota ('Ruminococcus bicirculans') reveals two chromosomes and a selective capacity to utilize plant glucans.</title>
        <authorList>
            <consortium name="NISC Comparative Sequencing Program"/>
            <person name="Wegmann U."/>
            <person name="Louis P."/>
            <person name="Goesmann A."/>
            <person name="Henrissat B."/>
            <person name="Duncan S.H."/>
            <person name="Flint H.J."/>
        </authorList>
    </citation>
    <scope>NUCLEOTIDE SEQUENCE</scope>
    <source>
        <strain evidence="2">NBRC 111756</strain>
    </source>
</reference>
<proteinExistence type="predicted"/>
<evidence type="ECO:0000313" key="1">
    <source>
        <dbReference type="EMBL" id="MFC6674002.1"/>
    </source>
</evidence>